<evidence type="ECO:0000313" key="2">
    <source>
        <dbReference type="Proteomes" id="UP000789901"/>
    </source>
</evidence>
<comment type="caution">
    <text evidence="1">The sequence shown here is derived from an EMBL/GenBank/DDBJ whole genome shotgun (WGS) entry which is preliminary data.</text>
</comment>
<dbReference type="Gene3D" id="1.10.30.10">
    <property type="entry name" value="High mobility group box domain"/>
    <property type="match status" value="1"/>
</dbReference>
<name>A0ABM8VXC6_GIGMA</name>
<proteinExistence type="predicted"/>
<sequence>MANKNGFNIDFMKEMQELKQQFNSNTFLPLDKLIAYSSQKFKHPPRAQNGFVLFQKDLNTFISSLKTKIDFISCLAGEIWNNGVSPCELWEKIIIGEIKPFYKKLSEIAKKVHKCSFSDYKYSPNRKNKHLQKDKFINLQYDQPSLYYIYNPTTINFQSFIILKKVIVVITRNRVTLNLREGVDFADALRVKIIGLSSSMEWSAYIMDQEKYLQNLLNHFKTAFPLCNVLVTNKNHTIYGQYKHFRYEQPIFEGTCRTDINVIGRGYNTVFTLLGNGSWCNWTFEETHRELESLNNELTQLHSSYQSFYNSDSEDKEDIDSSCSKNENLSLIENKYSDFDDIFTSEQIDSFYSLKIICS</sequence>
<dbReference type="EMBL" id="CAJVQB010000142">
    <property type="protein sequence ID" value="CAG8470282.1"/>
    <property type="molecule type" value="Genomic_DNA"/>
</dbReference>
<accession>A0ABM8VXC6</accession>
<reference evidence="1 2" key="1">
    <citation type="submission" date="2021-06" db="EMBL/GenBank/DDBJ databases">
        <authorList>
            <person name="Kallberg Y."/>
            <person name="Tangrot J."/>
            <person name="Rosling A."/>
        </authorList>
    </citation>
    <scope>NUCLEOTIDE SEQUENCE [LARGE SCALE GENOMIC DNA]</scope>
    <source>
        <strain evidence="1 2">120-4 pot B 10/14</strain>
    </source>
</reference>
<dbReference type="Proteomes" id="UP000789901">
    <property type="component" value="Unassembled WGS sequence"/>
</dbReference>
<protein>
    <submittedName>
        <fullName evidence="1">25049_t:CDS:1</fullName>
    </submittedName>
</protein>
<organism evidence="1 2">
    <name type="scientific">Gigaspora margarita</name>
    <dbReference type="NCBI Taxonomy" id="4874"/>
    <lineage>
        <taxon>Eukaryota</taxon>
        <taxon>Fungi</taxon>
        <taxon>Fungi incertae sedis</taxon>
        <taxon>Mucoromycota</taxon>
        <taxon>Glomeromycotina</taxon>
        <taxon>Glomeromycetes</taxon>
        <taxon>Diversisporales</taxon>
        <taxon>Gigasporaceae</taxon>
        <taxon>Gigaspora</taxon>
    </lineage>
</organism>
<keyword evidence="2" id="KW-1185">Reference proteome</keyword>
<evidence type="ECO:0000313" key="1">
    <source>
        <dbReference type="EMBL" id="CAG8470282.1"/>
    </source>
</evidence>
<gene>
    <name evidence="1" type="ORF">GMARGA_LOCUS742</name>
</gene>
<dbReference type="InterPro" id="IPR036910">
    <property type="entry name" value="HMG_box_dom_sf"/>
</dbReference>